<proteinExistence type="predicted"/>
<evidence type="ECO:0000313" key="1">
    <source>
        <dbReference type="EMBL" id="CAG2242339.1"/>
    </source>
</evidence>
<dbReference type="AlphaFoldDB" id="A0A8S3UME2"/>
<keyword evidence="2" id="KW-1185">Reference proteome</keyword>
<reference evidence="1" key="1">
    <citation type="submission" date="2021-03" db="EMBL/GenBank/DDBJ databases">
        <authorList>
            <person name="Bekaert M."/>
        </authorList>
    </citation>
    <scope>NUCLEOTIDE SEQUENCE</scope>
</reference>
<protein>
    <submittedName>
        <fullName evidence="1">Uncharacterized protein</fullName>
    </submittedName>
</protein>
<name>A0A8S3UME2_MYTED</name>
<dbReference type="EMBL" id="CAJPWZ010002654">
    <property type="protein sequence ID" value="CAG2242339.1"/>
    <property type="molecule type" value="Genomic_DNA"/>
</dbReference>
<gene>
    <name evidence="1" type="ORF">MEDL_54511</name>
</gene>
<organism evidence="1 2">
    <name type="scientific">Mytilus edulis</name>
    <name type="common">Blue mussel</name>
    <dbReference type="NCBI Taxonomy" id="6550"/>
    <lineage>
        <taxon>Eukaryota</taxon>
        <taxon>Metazoa</taxon>
        <taxon>Spiralia</taxon>
        <taxon>Lophotrochozoa</taxon>
        <taxon>Mollusca</taxon>
        <taxon>Bivalvia</taxon>
        <taxon>Autobranchia</taxon>
        <taxon>Pteriomorphia</taxon>
        <taxon>Mytilida</taxon>
        <taxon>Mytiloidea</taxon>
        <taxon>Mytilidae</taxon>
        <taxon>Mytilinae</taxon>
        <taxon>Mytilus</taxon>
    </lineage>
</organism>
<sequence length="301" mass="34714">MKHKVHIGLTTRSHFSALLRTSDANSLQSVYPNRRNPNVRKDLNRSILPREIEGNTPAYILWSSNRNDEMTYAHWIPNHFCPILKMSINDDVLEYSTDTLGDIDLENISWLSEQLAPWVMDLLDDSDSEVSNNQYNMNETTADQHSLLDKLTENQSSMTVKPKDVQPFASVQPEVALMANLQDKSEQRDNSIVLFKEKPLYDQLVVSEHYTKRCNEQQRVLEYEELLNDIQINSKVVEESVESIGKIVNTALNHCDRNTDSIMNIEERLLAIETKGKSEQKETIKQMQDTITNLKCRSMKN</sequence>
<accession>A0A8S3UME2</accession>
<evidence type="ECO:0000313" key="2">
    <source>
        <dbReference type="Proteomes" id="UP000683360"/>
    </source>
</evidence>
<comment type="caution">
    <text evidence="1">The sequence shown here is derived from an EMBL/GenBank/DDBJ whole genome shotgun (WGS) entry which is preliminary data.</text>
</comment>
<dbReference type="Proteomes" id="UP000683360">
    <property type="component" value="Unassembled WGS sequence"/>
</dbReference>